<reference evidence="8 9" key="1">
    <citation type="submission" date="2018-07" db="EMBL/GenBank/DDBJ databases">
        <title>Genomic Encyclopedia of Type Strains, Phase IV (KMG-IV): sequencing the most valuable type-strain genomes for metagenomic binning, comparative biology and taxonomic classification.</title>
        <authorList>
            <person name="Goeker M."/>
        </authorList>
    </citation>
    <scope>NUCLEOTIDE SEQUENCE [LARGE SCALE GENOMIC DNA]</scope>
    <source>
        <strain evidence="8 9">DSM 16500</strain>
    </source>
</reference>
<dbReference type="PANTHER" id="PTHR11732">
    <property type="entry name" value="ALDO/KETO REDUCTASE"/>
    <property type="match status" value="1"/>
</dbReference>
<dbReference type="Gene3D" id="3.20.20.100">
    <property type="entry name" value="NADP-dependent oxidoreductase domain"/>
    <property type="match status" value="1"/>
</dbReference>
<dbReference type="EMBL" id="QQAX01000008">
    <property type="protein sequence ID" value="RDI44770.1"/>
    <property type="molecule type" value="Genomic_DNA"/>
</dbReference>
<evidence type="ECO:0000256" key="5">
    <source>
        <dbReference type="PIRSR" id="PIRSR000097-2"/>
    </source>
</evidence>
<feature type="domain" description="NADP-dependent oxidoreductase" evidence="7">
    <location>
        <begin position="16"/>
        <end position="294"/>
    </location>
</feature>
<dbReference type="AlphaFoldDB" id="A0A370GMZ4"/>
<dbReference type="PIRSF" id="PIRSF000097">
    <property type="entry name" value="AKR"/>
    <property type="match status" value="1"/>
</dbReference>
<dbReference type="PRINTS" id="PR00069">
    <property type="entry name" value="ALDKETRDTASE"/>
</dbReference>
<gene>
    <name evidence="8" type="ORF">C8D86_10822</name>
</gene>
<feature type="site" description="Lowers pKa of active site Tyr" evidence="6">
    <location>
        <position position="78"/>
    </location>
</feature>
<name>A0A370GMZ4_9COXI</name>
<dbReference type="InterPro" id="IPR036812">
    <property type="entry name" value="NAD(P)_OxRdtase_dom_sf"/>
</dbReference>
<dbReference type="InterPro" id="IPR023210">
    <property type="entry name" value="NADP_OxRdtase_dom"/>
</dbReference>
<dbReference type="InterPro" id="IPR020471">
    <property type="entry name" value="AKR"/>
</dbReference>
<evidence type="ECO:0000256" key="6">
    <source>
        <dbReference type="PIRSR" id="PIRSR000097-3"/>
    </source>
</evidence>
<protein>
    <submittedName>
        <fullName evidence="8">Alcohol dehydrogenase (NADP+)</fullName>
    </submittedName>
</protein>
<dbReference type="GO" id="GO:0016491">
    <property type="term" value="F:oxidoreductase activity"/>
    <property type="evidence" value="ECO:0007669"/>
    <property type="project" value="UniProtKB-KW"/>
</dbReference>
<keyword evidence="2" id="KW-0521">NADP</keyword>
<feature type="active site" description="Proton donor" evidence="4">
    <location>
        <position position="49"/>
    </location>
</feature>
<dbReference type="PROSITE" id="PS00063">
    <property type="entry name" value="ALDOKETO_REDUCTASE_3"/>
    <property type="match status" value="1"/>
</dbReference>
<comment type="caution">
    <text evidence="8">The sequence shown here is derived from an EMBL/GenBank/DDBJ whole genome shotgun (WGS) entry which is preliminary data.</text>
</comment>
<comment type="similarity">
    <text evidence="1">Belongs to the aldo/keto reductase family.</text>
</comment>
<dbReference type="Pfam" id="PF00248">
    <property type="entry name" value="Aldo_ket_red"/>
    <property type="match status" value="1"/>
</dbReference>
<dbReference type="Proteomes" id="UP000254720">
    <property type="component" value="Unassembled WGS sequence"/>
</dbReference>
<sequence length="319" mass="36089">MMRTFTLLSGDQIPAIGLGTWKSSEAEVGQAVKMALASGYQHIDCAAIYLNEGVIGQTLEESIKNKVISREKLWVTSKLWNSYHAPEDVEPALKESLGHLRLDYLDLYLIHWPVAFKRKIGLNIPETGEDFLSLDAIPLADTWQAMEALVDKGLVKNIGVSNFSISKLQMLLKQSKYKPAVNQVECHPYLAQTELMSFCREQGIHVTAYSPLGSGDRPDMLKKTDEPSLLQNPVIVEIAKTHRATPAQILIAWQVVRKNSVIPKSIHEKRIKENLAAQDIQLSEEDLKRINALDKNYRFLDGSFWEMKHSPYKAESFWD</sequence>
<dbReference type="FunFam" id="3.20.20.100:FF:000006">
    <property type="entry name" value="Aldo-keto reductase family 1 member A1"/>
    <property type="match status" value="1"/>
</dbReference>
<evidence type="ECO:0000313" key="8">
    <source>
        <dbReference type="EMBL" id="RDI44770.1"/>
    </source>
</evidence>
<organism evidence="8 9">
    <name type="scientific">Aquicella lusitana</name>
    <dbReference type="NCBI Taxonomy" id="254246"/>
    <lineage>
        <taxon>Bacteria</taxon>
        <taxon>Pseudomonadati</taxon>
        <taxon>Pseudomonadota</taxon>
        <taxon>Gammaproteobacteria</taxon>
        <taxon>Legionellales</taxon>
        <taxon>Coxiellaceae</taxon>
        <taxon>Aquicella</taxon>
    </lineage>
</organism>
<evidence type="ECO:0000256" key="3">
    <source>
        <dbReference type="ARBA" id="ARBA00023002"/>
    </source>
</evidence>
<keyword evidence="9" id="KW-1185">Reference proteome</keyword>
<dbReference type="SUPFAM" id="SSF51430">
    <property type="entry name" value="NAD(P)-linked oxidoreductase"/>
    <property type="match status" value="1"/>
</dbReference>
<evidence type="ECO:0000256" key="4">
    <source>
        <dbReference type="PIRSR" id="PIRSR000097-1"/>
    </source>
</evidence>
<proteinExistence type="inferred from homology"/>
<evidence type="ECO:0000256" key="2">
    <source>
        <dbReference type="ARBA" id="ARBA00022857"/>
    </source>
</evidence>
<feature type="binding site" evidence="5">
    <location>
        <position position="111"/>
    </location>
    <ligand>
        <name>substrate</name>
    </ligand>
</feature>
<evidence type="ECO:0000313" key="9">
    <source>
        <dbReference type="Proteomes" id="UP000254720"/>
    </source>
</evidence>
<keyword evidence="3" id="KW-0560">Oxidoreductase</keyword>
<accession>A0A370GMZ4</accession>
<evidence type="ECO:0000256" key="1">
    <source>
        <dbReference type="ARBA" id="ARBA00007905"/>
    </source>
</evidence>
<dbReference type="RefSeq" id="WP_232058626.1">
    <property type="nucleotide sequence ID" value="NZ_LR699114.1"/>
</dbReference>
<dbReference type="PROSITE" id="PS00062">
    <property type="entry name" value="ALDOKETO_REDUCTASE_2"/>
    <property type="match status" value="1"/>
</dbReference>
<evidence type="ECO:0000259" key="7">
    <source>
        <dbReference type="Pfam" id="PF00248"/>
    </source>
</evidence>
<dbReference type="InterPro" id="IPR018170">
    <property type="entry name" value="Aldo/ket_reductase_CS"/>
</dbReference>